<proteinExistence type="predicted"/>
<name>A0A1I5CVD2_9MICO</name>
<organism evidence="2 3">
    <name type="scientific">Mycetocola miduiensis</name>
    <dbReference type="NCBI Taxonomy" id="995034"/>
    <lineage>
        <taxon>Bacteria</taxon>
        <taxon>Bacillati</taxon>
        <taxon>Actinomycetota</taxon>
        <taxon>Actinomycetes</taxon>
        <taxon>Micrococcales</taxon>
        <taxon>Microbacteriaceae</taxon>
        <taxon>Mycetocola</taxon>
    </lineage>
</organism>
<accession>A0A1I5CVD2</accession>
<keyword evidence="1" id="KW-0812">Transmembrane</keyword>
<dbReference type="STRING" id="995034.SAMN05216219_2603"/>
<feature type="transmembrane region" description="Helical" evidence="1">
    <location>
        <begin position="149"/>
        <end position="171"/>
    </location>
</feature>
<evidence type="ECO:0000313" key="3">
    <source>
        <dbReference type="Proteomes" id="UP000198867"/>
    </source>
</evidence>
<evidence type="ECO:0000256" key="1">
    <source>
        <dbReference type="SAM" id="Phobius"/>
    </source>
</evidence>
<evidence type="ECO:0000313" key="2">
    <source>
        <dbReference type="EMBL" id="SFN90945.1"/>
    </source>
</evidence>
<feature type="transmembrane region" description="Helical" evidence="1">
    <location>
        <begin position="110"/>
        <end position="129"/>
    </location>
</feature>
<sequence>MTAKQSLHSVLSEPGVAWHRALWILVSALALVASVPGILNPGVYDGVVARFLIPGAFAQDVISAIVALGLLGSAIGGGARSPKFDLVALGLLGYLFYAYGIYVIERTYNGFYLVYLAIFTLSFWGIVFACTRIRDEVLEHAQLADRVRVVSALGALLQPIIFYPLWISMLLPLMVQGDQIDSLYSIFILDLCFIMPAFLVLAFLMFRRRGSGLVLAPPVYILGFTLIFSLALAELVKPRFGEQPDVPAFLAAAALSLLFLVLGSVHLLKLRVAPVSLNVDDRTHSSLRDKRTSGRR</sequence>
<feature type="transmembrane region" description="Helical" evidence="1">
    <location>
        <begin position="213"/>
        <end position="236"/>
    </location>
</feature>
<keyword evidence="1" id="KW-1133">Transmembrane helix</keyword>
<dbReference type="AlphaFoldDB" id="A0A1I5CVD2"/>
<feature type="transmembrane region" description="Helical" evidence="1">
    <location>
        <begin position="51"/>
        <end position="72"/>
    </location>
</feature>
<dbReference type="RefSeq" id="WP_177216837.1">
    <property type="nucleotide sequence ID" value="NZ_FOVM01000007.1"/>
</dbReference>
<feature type="transmembrane region" description="Helical" evidence="1">
    <location>
        <begin position="183"/>
        <end position="206"/>
    </location>
</feature>
<feature type="transmembrane region" description="Helical" evidence="1">
    <location>
        <begin position="248"/>
        <end position="268"/>
    </location>
</feature>
<reference evidence="3" key="1">
    <citation type="submission" date="2016-10" db="EMBL/GenBank/DDBJ databases">
        <authorList>
            <person name="Varghese N."/>
            <person name="Submissions S."/>
        </authorList>
    </citation>
    <scope>NUCLEOTIDE SEQUENCE [LARGE SCALE GENOMIC DNA]</scope>
    <source>
        <strain evidence="3">CGMCC 1.11101</strain>
    </source>
</reference>
<dbReference type="EMBL" id="FOVM01000007">
    <property type="protein sequence ID" value="SFN90945.1"/>
    <property type="molecule type" value="Genomic_DNA"/>
</dbReference>
<feature type="transmembrane region" description="Helical" evidence="1">
    <location>
        <begin position="84"/>
        <end position="104"/>
    </location>
</feature>
<feature type="transmembrane region" description="Helical" evidence="1">
    <location>
        <begin position="21"/>
        <end position="39"/>
    </location>
</feature>
<keyword evidence="1" id="KW-0472">Membrane</keyword>
<dbReference type="Proteomes" id="UP000198867">
    <property type="component" value="Unassembled WGS sequence"/>
</dbReference>
<gene>
    <name evidence="2" type="ORF">SAMN05216219_2603</name>
</gene>
<protein>
    <submittedName>
        <fullName evidence="2">Uncharacterized protein</fullName>
    </submittedName>
</protein>
<keyword evidence="3" id="KW-1185">Reference proteome</keyword>